<dbReference type="Pfam" id="PF00085">
    <property type="entry name" value="Thioredoxin"/>
    <property type="match status" value="2"/>
</dbReference>
<evidence type="ECO:0000256" key="7">
    <source>
        <dbReference type="SAM" id="SignalP"/>
    </source>
</evidence>
<evidence type="ECO:0000313" key="10">
    <source>
        <dbReference type="Proteomes" id="UP000076154"/>
    </source>
</evidence>
<dbReference type="PANTHER" id="PTHR46426">
    <property type="entry name" value="PROTEIN DISULFIDE-ISOMERASE TMX3"/>
    <property type="match status" value="1"/>
</dbReference>
<dbReference type="InterPro" id="IPR017937">
    <property type="entry name" value="Thioredoxin_CS"/>
</dbReference>
<sequence>MHLLAAFRELPISLFITSLALASKALPVHSTELSPDTFKSSISTGLWFIEYFSPYCGHCREFAPTWDQLVQESEKEHPTVKLAQVNCITHGDLCNENDVKAYPSLRFYNNGERVENFKGDRNLDSLHTFIKRHVDAVSPPPPTADIEPLPVANPSGDVLNLTGDSFAANLAKGPMFVKFFAPWCGHCKKLAPIWKQLARHMQNKLTVAEVNCDDHSALCKANNVQGYPTLIYLTAGGLRSEYNSGRKLDQLKSFAEKASNAGIQTIKTEDLDNIIKENEVVYLLLHSESDKSIVDTVQRAATPLLGAPLLITSSDTSLLTRFSVPQTSTWALLALKDHDPTTPSSIHHERISTPSTLSTWLLTHRLPTALELTQDTFQTVMNAPQAPLVVIAAVGEHDKDKVGTRVRELGKKWRVRTEGSGLASGREVVFTWMDGEKWKEWMKSMYGIVQGDGAGALDDVRVVITDHKNLVYYDADPNGSRIKLTTSASLFAAIEDAAAGRLPYKHSENAVERLARYLNHKMASLEHYVVTYPWRAAFFIFMVFVLVFMGLKRLVTDDLPAGEYRKVDRLD</sequence>
<keyword evidence="3 6" id="KW-1133">Transmembrane helix</keyword>
<organism evidence="9 10">
    <name type="scientific">Hypsizygus marmoreus</name>
    <name type="common">White beech mushroom</name>
    <name type="synonym">Agaricus marmoreus</name>
    <dbReference type="NCBI Taxonomy" id="39966"/>
    <lineage>
        <taxon>Eukaryota</taxon>
        <taxon>Fungi</taxon>
        <taxon>Dikarya</taxon>
        <taxon>Basidiomycota</taxon>
        <taxon>Agaricomycotina</taxon>
        <taxon>Agaricomycetes</taxon>
        <taxon>Agaricomycetidae</taxon>
        <taxon>Agaricales</taxon>
        <taxon>Tricholomatineae</taxon>
        <taxon>Lyophyllaceae</taxon>
        <taxon>Hypsizygus</taxon>
    </lineage>
</organism>
<dbReference type="OrthoDB" id="72053at2759"/>
<feature type="signal peptide" evidence="7">
    <location>
        <begin position="1"/>
        <end position="30"/>
    </location>
</feature>
<comment type="caution">
    <text evidence="9">The sequence shown here is derived from an EMBL/GenBank/DDBJ whole genome shotgun (WGS) entry which is preliminary data.</text>
</comment>
<dbReference type="PANTHER" id="PTHR46426:SF1">
    <property type="entry name" value="PROTEIN DISULFIDE-ISOMERASE TMX3"/>
    <property type="match status" value="1"/>
</dbReference>
<dbReference type="InterPro" id="IPR036249">
    <property type="entry name" value="Thioredoxin-like_sf"/>
</dbReference>
<keyword evidence="4 6" id="KW-0472">Membrane</keyword>
<keyword evidence="2 6" id="KW-0812">Transmembrane</keyword>
<keyword evidence="7" id="KW-0732">Signal</keyword>
<evidence type="ECO:0000256" key="5">
    <source>
        <dbReference type="ARBA" id="ARBA00045246"/>
    </source>
</evidence>
<evidence type="ECO:0000256" key="4">
    <source>
        <dbReference type="ARBA" id="ARBA00023136"/>
    </source>
</evidence>
<dbReference type="Proteomes" id="UP000076154">
    <property type="component" value="Unassembled WGS sequence"/>
</dbReference>
<dbReference type="InterPro" id="IPR013766">
    <property type="entry name" value="Thioredoxin_domain"/>
</dbReference>
<evidence type="ECO:0000256" key="1">
    <source>
        <dbReference type="ARBA" id="ARBA00004389"/>
    </source>
</evidence>
<feature type="domain" description="Thioredoxin" evidence="8">
    <location>
        <begin position="19"/>
        <end position="135"/>
    </location>
</feature>
<proteinExistence type="predicted"/>
<comment type="function">
    <text evidence="5">Probable disulfide isomerase, which participates in the folding of proteins containing disulfide bonds. May act as a dithiol oxidase. Acts as a regulator of endoplasmic reticulum-mitochondria contact sites via its ability to regulate redox signals.</text>
</comment>
<evidence type="ECO:0000313" key="9">
    <source>
        <dbReference type="EMBL" id="RDB15626.1"/>
    </source>
</evidence>
<dbReference type="PROSITE" id="PS00194">
    <property type="entry name" value="THIOREDOXIN_1"/>
    <property type="match status" value="2"/>
</dbReference>
<keyword evidence="10" id="KW-1185">Reference proteome</keyword>
<evidence type="ECO:0000256" key="6">
    <source>
        <dbReference type="SAM" id="Phobius"/>
    </source>
</evidence>
<feature type="transmembrane region" description="Helical" evidence="6">
    <location>
        <begin position="532"/>
        <end position="551"/>
    </location>
</feature>
<accession>A0A369J9U0</accession>
<dbReference type="Gene3D" id="3.40.30.10">
    <property type="entry name" value="Glutaredoxin"/>
    <property type="match status" value="3"/>
</dbReference>
<dbReference type="EMBL" id="LUEZ02000146">
    <property type="protein sequence ID" value="RDB15626.1"/>
    <property type="molecule type" value="Genomic_DNA"/>
</dbReference>
<dbReference type="STRING" id="39966.A0A369J9U0"/>
<dbReference type="InParanoid" id="A0A369J9U0"/>
<feature type="chain" id="PRO_5016818207" evidence="7">
    <location>
        <begin position="31"/>
        <end position="571"/>
    </location>
</feature>
<dbReference type="PRINTS" id="PR00421">
    <property type="entry name" value="THIOREDOXIN"/>
</dbReference>
<reference evidence="9" key="1">
    <citation type="submission" date="2018-04" db="EMBL/GenBank/DDBJ databases">
        <title>Whole genome sequencing of Hypsizygus marmoreus.</title>
        <authorList>
            <person name="Choi I.-G."/>
            <person name="Min B."/>
            <person name="Kim J.-G."/>
            <person name="Kim S."/>
            <person name="Oh Y.-L."/>
            <person name="Kong W.-S."/>
            <person name="Park H."/>
            <person name="Jeong J."/>
            <person name="Song E.-S."/>
        </authorList>
    </citation>
    <scope>NUCLEOTIDE SEQUENCE [LARGE SCALE GENOMIC DNA]</scope>
    <source>
        <strain evidence="9">51987-8</strain>
    </source>
</reference>
<dbReference type="AlphaFoldDB" id="A0A369J9U0"/>
<dbReference type="GO" id="GO:0005789">
    <property type="term" value="C:endoplasmic reticulum membrane"/>
    <property type="evidence" value="ECO:0007669"/>
    <property type="project" value="UniProtKB-SubCell"/>
</dbReference>
<evidence type="ECO:0000259" key="8">
    <source>
        <dbReference type="PROSITE" id="PS51352"/>
    </source>
</evidence>
<dbReference type="PROSITE" id="PS51352">
    <property type="entry name" value="THIOREDOXIN_2"/>
    <property type="match status" value="2"/>
</dbReference>
<dbReference type="FunCoup" id="A0A369J9U0">
    <property type="interactions" value="264"/>
</dbReference>
<gene>
    <name evidence="9" type="primary">Txndc5</name>
    <name evidence="9" type="ORF">Hypma_004012</name>
</gene>
<feature type="domain" description="Thioredoxin" evidence="8">
    <location>
        <begin position="137"/>
        <end position="260"/>
    </location>
</feature>
<name>A0A369J9U0_HYPMA</name>
<protein>
    <submittedName>
        <fullName evidence="9">Thioredoxin domain-containing protein 5</fullName>
    </submittedName>
</protein>
<evidence type="ECO:0000256" key="3">
    <source>
        <dbReference type="ARBA" id="ARBA00022989"/>
    </source>
</evidence>
<evidence type="ECO:0000256" key="2">
    <source>
        <dbReference type="ARBA" id="ARBA00022692"/>
    </source>
</evidence>
<dbReference type="SUPFAM" id="SSF52833">
    <property type="entry name" value="Thioredoxin-like"/>
    <property type="match status" value="2"/>
</dbReference>
<comment type="subcellular location">
    <subcellularLocation>
        <location evidence="1">Endoplasmic reticulum membrane</location>
        <topology evidence="1">Single-pass membrane protein</topology>
    </subcellularLocation>
</comment>
<dbReference type="InterPro" id="IPR052250">
    <property type="entry name" value="PDI_TMX3"/>
</dbReference>